<proteinExistence type="predicted"/>
<dbReference type="InterPro" id="IPR050109">
    <property type="entry name" value="HTH-type_TetR-like_transc_reg"/>
</dbReference>
<dbReference type="InterPro" id="IPR001647">
    <property type="entry name" value="HTH_TetR"/>
</dbReference>
<name>A0A917VYG6_9NOCA</name>
<dbReference type="Gene3D" id="1.10.357.10">
    <property type="entry name" value="Tetracycline Repressor, domain 2"/>
    <property type="match status" value="1"/>
</dbReference>
<reference evidence="4" key="2">
    <citation type="submission" date="2020-09" db="EMBL/GenBank/DDBJ databases">
        <authorList>
            <person name="Sun Q."/>
            <person name="Zhou Y."/>
        </authorList>
    </citation>
    <scope>NUCLEOTIDE SEQUENCE</scope>
    <source>
        <strain evidence="4">CGMCC 4.3508</strain>
    </source>
</reference>
<comment type="caution">
    <text evidence="4">The sequence shown here is derived from an EMBL/GenBank/DDBJ whole genome shotgun (WGS) entry which is preliminary data.</text>
</comment>
<keyword evidence="1 2" id="KW-0238">DNA-binding</keyword>
<dbReference type="Pfam" id="PF00440">
    <property type="entry name" value="TetR_N"/>
    <property type="match status" value="1"/>
</dbReference>
<dbReference type="PRINTS" id="PR00455">
    <property type="entry name" value="HTHTETR"/>
</dbReference>
<dbReference type="PANTHER" id="PTHR30055:SF153">
    <property type="entry name" value="HTH-TYPE TRANSCRIPTIONAL REPRESSOR RV3405C"/>
    <property type="match status" value="1"/>
</dbReference>
<dbReference type="PANTHER" id="PTHR30055">
    <property type="entry name" value="HTH-TYPE TRANSCRIPTIONAL REGULATOR RUTR"/>
    <property type="match status" value="1"/>
</dbReference>
<dbReference type="SUPFAM" id="SSF46689">
    <property type="entry name" value="Homeodomain-like"/>
    <property type="match status" value="1"/>
</dbReference>
<keyword evidence="5" id="KW-1185">Reference proteome</keyword>
<accession>A0A917VYG6</accession>
<dbReference type="EMBL" id="BMMH01000020">
    <property type="protein sequence ID" value="GGL37660.1"/>
    <property type="molecule type" value="Genomic_DNA"/>
</dbReference>
<evidence type="ECO:0000313" key="4">
    <source>
        <dbReference type="EMBL" id="GGL37660.1"/>
    </source>
</evidence>
<dbReference type="AlphaFoldDB" id="A0A917VYG6"/>
<protein>
    <submittedName>
        <fullName evidence="4">TetR family transcriptional regulator</fullName>
    </submittedName>
</protein>
<dbReference type="InterPro" id="IPR009057">
    <property type="entry name" value="Homeodomain-like_sf"/>
</dbReference>
<dbReference type="GO" id="GO:0000976">
    <property type="term" value="F:transcription cis-regulatory region binding"/>
    <property type="evidence" value="ECO:0007669"/>
    <property type="project" value="TreeGrafter"/>
</dbReference>
<feature type="domain" description="HTH tetR-type" evidence="3">
    <location>
        <begin position="13"/>
        <end position="73"/>
    </location>
</feature>
<dbReference type="PROSITE" id="PS50977">
    <property type="entry name" value="HTH_TETR_2"/>
    <property type="match status" value="1"/>
</dbReference>
<dbReference type="Proteomes" id="UP000638263">
    <property type="component" value="Unassembled WGS sequence"/>
</dbReference>
<dbReference type="RefSeq" id="WP_058854768.1">
    <property type="nucleotide sequence ID" value="NZ_BMMH01000020.1"/>
</dbReference>
<feature type="DNA-binding region" description="H-T-H motif" evidence="2">
    <location>
        <begin position="36"/>
        <end position="55"/>
    </location>
</feature>
<reference evidence="4" key="1">
    <citation type="journal article" date="2014" name="Int. J. Syst. Evol. Microbiol.">
        <title>Complete genome sequence of Corynebacterium casei LMG S-19264T (=DSM 44701T), isolated from a smear-ripened cheese.</title>
        <authorList>
            <consortium name="US DOE Joint Genome Institute (JGI-PGF)"/>
            <person name="Walter F."/>
            <person name="Albersmeier A."/>
            <person name="Kalinowski J."/>
            <person name="Ruckert C."/>
        </authorList>
    </citation>
    <scope>NUCLEOTIDE SEQUENCE</scope>
    <source>
        <strain evidence="4">CGMCC 4.3508</strain>
    </source>
</reference>
<gene>
    <name evidence="4" type="ORF">GCM10011588_60450</name>
</gene>
<organism evidence="4 5">
    <name type="scientific">Nocardia jinanensis</name>
    <dbReference type="NCBI Taxonomy" id="382504"/>
    <lineage>
        <taxon>Bacteria</taxon>
        <taxon>Bacillati</taxon>
        <taxon>Actinomycetota</taxon>
        <taxon>Actinomycetes</taxon>
        <taxon>Mycobacteriales</taxon>
        <taxon>Nocardiaceae</taxon>
        <taxon>Nocardia</taxon>
    </lineage>
</organism>
<sequence length="203" mass="22133">MSAAYTSSPGLQDGIEARILDAALIRFSEFGVKKTTIEDIARQAGVDRVTIYRRVGSRDDVVQAVVSREVAAVLTEVDAISTRHETLADLVADIFVTVITRWREHVLVKRMLTVEPERILEKLTVEGGPVFAMSVAAAHTALCRAADSGLFIEPADLLTRAEVVCRLVHSFILCPSGLVPLESDEQLAEFARAYVVPIVTAET</sequence>
<evidence type="ECO:0000256" key="1">
    <source>
        <dbReference type="ARBA" id="ARBA00023125"/>
    </source>
</evidence>
<evidence type="ECO:0000313" key="5">
    <source>
        <dbReference type="Proteomes" id="UP000638263"/>
    </source>
</evidence>
<evidence type="ECO:0000259" key="3">
    <source>
        <dbReference type="PROSITE" id="PS50977"/>
    </source>
</evidence>
<evidence type="ECO:0000256" key="2">
    <source>
        <dbReference type="PROSITE-ProRule" id="PRU00335"/>
    </source>
</evidence>
<dbReference type="GO" id="GO:0003700">
    <property type="term" value="F:DNA-binding transcription factor activity"/>
    <property type="evidence" value="ECO:0007669"/>
    <property type="project" value="TreeGrafter"/>
</dbReference>